<comment type="function">
    <text evidence="6">RNaseP catalyzes the removal of the 5'-leader sequence from pre-tRNA to produce the mature 5'-terminus. It can also cleave other RNA substrates such as 4.5S RNA. The protein component plays an auxiliary but essential role in vivo by binding to the 5'-leader sequence and broadening the substrate specificity of the ribozyme.</text>
</comment>
<keyword evidence="1 6" id="KW-0819">tRNA processing</keyword>
<dbReference type="AlphaFoldDB" id="A0A1F5MGF4"/>
<keyword evidence="2 6" id="KW-0540">Nuclease</keyword>
<evidence type="ECO:0000313" key="8">
    <source>
        <dbReference type="EMBL" id="OGE64446.1"/>
    </source>
</evidence>
<dbReference type="InterPro" id="IPR000100">
    <property type="entry name" value="RNase_P"/>
</dbReference>
<dbReference type="InterPro" id="IPR014721">
    <property type="entry name" value="Ribsml_uS5_D2-typ_fold_subgr"/>
</dbReference>
<evidence type="ECO:0000256" key="5">
    <source>
        <dbReference type="ARBA" id="ARBA00022884"/>
    </source>
</evidence>
<evidence type="ECO:0000313" key="9">
    <source>
        <dbReference type="Proteomes" id="UP000178859"/>
    </source>
</evidence>
<dbReference type="EC" id="3.1.26.5" evidence="6 7"/>
<evidence type="ECO:0000256" key="2">
    <source>
        <dbReference type="ARBA" id="ARBA00022722"/>
    </source>
</evidence>
<proteinExistence type="inferred from homology"/>
<dbReference type="Proteomes" id="UP000178859">
    <property type="component" value="Unassembled WGS sequence"/>
</dbReference>
<comment type="subunit">
    <text evidence="6">Consists of a catalytic RNA component (M1 or rnpB) and a protein subunit.</text>
</comment>
<protein>
    <recommendedName>
        <fullName evidence="6 7">Ribonuclease P protein component</fullName>
        <shortName evidence="6">RNase P protein</shortName>
        <shortName evidence="6">RNaseP protein</shortName>
        <ecNumber evidence="6 7">3.1.26.5</ecNumber>
    </recommendedName>
    <alternativeName>
        <fullName evidence="6">Protein C5</fullName>
    </alternativeName>
</protein>
<dbReference type="GO" id="GO:0030677">
    <property type="term" value="C:ribonuclease P complex"/>
    <property type="evidence" value="ECO:0007669"/>
    <property type="project" value="TreeGrafter"/>
</dbReference>
<dbReference type="GO" id="GO:0000049">
    <property type="term" value="F:tRNA binding"/>
    <property type="evidence" value="ECO:0007669"/>
    <property type="project" value="UniProtKB-UniRule"/>
</dbReference>
<dbReference type="NCBIfam" id="TIGR00188">
    <property type="entry name" value="rnpA"/>
    <property type="match status" value="1"/>
</dbReference>
<dbReference type="Pfam" id="PF00825">
    <property type="entry name" value="Ribonuclease_P"/>
    <property type="match status" value="1"/>
</dbReference>
<dbReference type="SUPFAM" id="SSF54211">
    <property type="entry name" value="Ribosomal protein S5 domain 2-like"/>
    <property type="match status" value="1"/>
</dbReference>
<accession>A0A1F5MGF4</accession>
<dbReference type="GO" id="GO:0001682">
    <property type="term" value="P:tRNA 5'-leader removal"/>
    <property type="evidence" value="ECO:0007669"/>
    <property type="project" value="UniProtKB-UniRule"/>
</dbReference>
<gene>
    <name evidence="6" type="primary">rnpA</name>
    <name evidence="8" type="ORF">A3I48_03420</name>
</gene>
<dbReference type="PANTHER" id="PTHR33992:SF1">
    <property type="entry name" value="RIBONUCLEASE P PROTEIN COMPONENT"/>
    <property type="match status" value="1"/>
</dbReference>
<sequence length="111" mass="12425">MLPKLQRLNLKKDFKRVAAGKSLETKYLKLFFKLGDNEIPKVGIAPSSKVFKKATDRNRARRLVSAAFESLYKNLPNNINIMALPKAGITGVKSSDVLLDLEKVLKKAQII</sequence>
<keyword evidence="4 6" id="KW-0378">Hydrolase</keyword>
<evidence type="ECO:0000256" key="1">
    <source>
        <dbReference type="ARBA" id="ARBA00022694"/>
    </source>
</evidence>
<dbReference type="InterPro" id="IPR020568">
    <property type="entry name" value="Ribosomal_Su5_D2-typ_SF"/>
</dbReference>
<dbReference type="PANTHER" id="PTHR33992">
    <property type="entry name" value="RIBONUCLEASE P PROTEIN COMPONENT"/>
    <property type="match status" value="1"/>
</dbReference>
<evidence type="ECO:0000256" key="3">
    <source>
        <dbReference type="ARBA" id="ARBA00022759"/>
    </source>
</evidence>
<comment type="catalytic activity">
    <reaction evidence="6">
        <text>Endonucleolytic cleavage of RNA, removing 5'-extranucleotides from tRNA precursor.</text>
        <dbReference type="EC" id="3.1.26.5"/>
    </reaction>
</comment>
<organism evidence="8 9">
    <name type="scientific">Candidatus Daviesbacteria bacterium RIFCSPLOWO2_02_FULL_36_7</name>
    <dbReference type="NCBI Taxonomy" id="1797792"/>
    <lineage>
        <taxon>Bacteria</taxon>
        <taxon>Candidatus Daviesiibacteriota</taxon>
    </lineage>
</organism>
<reference evidence="8 9" key="1">
    <citation type="journal article" date="2016" name="Nat. Commun.">
        <title>Thousands of microbial genomes shed light on interconnected biogeochemical processes in an aquifer system.</title>
        <authorList>
            <person name="Anantharaman K."/>
            <person name="Brown C.T."/>
            <person name="Hug L.A."/>
            <person name="Sharon I."/>
            <person name="Castelle C.J."/>
            <person name="Probst A.J."/>
            <person name="Thomas B.C."/>
            <person name="Singh A."/>
            <person name="Wilkins M.J."/>
            <person name="Karaoz U."/>
            <person name="Brodie E.L."/>
            <person name="Williams K.H."/>
            <person name="Hubbard S.S."/>
            <person name="Banfield J.F."/>
        </authorList>
    </citation>
    <scope>NUCLEOTIDE SEQUENCE [LARGE SCALE GENOMIC DNA]</scope>
</reference>
<comment type="caution">
    <text evidence="8">The sequence shown here is derived from an EMBL/GenBank/DDBJ whole genome shotgun (WGS) entry which is preliminary data.</text>
</comment>
<evidence type="ECO:0000256" key="7">
    <source>
        <dbReference type="NCBIfam" id="TIGR00188"/>
    </source>
</evidence>
<dbReference type="EMBL" id="MFDT01000062">
    <property type="protein sequence ID" value="OGE64446.1"/>
    <property type="molecule type" value="Genomic_DNA"/>
</dbReference>
<name>A0A1F5MGF4_9BACT</name>
<keyword evidence="3 6" id="KW-0255">Endonuclease</keyword>
<evidence type="ECO:0000256" key="4">
    <source>
        <dbReference type="ARBA" id="ARBA00022801"/>
    </source>
</evidence>
<evidence type="ECO:0000256" key="6">
    <source>
        <dbReference type="HAMAP-Rule" id="MF_00227"/>
    </source>
</evidence>
<comment type="similarity">
    <text evidence="6">Belongs to the RnpA family.</text>
</comment>
<dbReference type="GO" id="GO:0042781">
    <property type="term" value="F:3'-tRNA processing endoribonuclease activity"/>
    <property type="evidence" value="ECO:0007669"/>
    <property type="project" value="TreeGrafter"/>
</dbReference>
<dbReference type="HAMAP" id="MF_00227">
    <property type="entry name" value="RNase_P"/>
    <property type="match status" value="1"/>
</dbReference>
<keyword evidence="5 6" id="KW-0694">RNA-binding</keyword>
<dbReference type="GO" id="GO:0004526">
    <property type="term" value="F:ribonuclease P activity"/>
    <property type="evidence" value="ECO:0007669"/>
    <property type="project" value="UniProtKB-UniRule"/>
</dbReference>
<dbReference type="Gene3D" id="3.30.230.10">
    <property type="match status" value="1"/>
</dbReference>